<dbReference type="GO" id="GO:0005886">
    <property type="term" value="C:plasma membrane"/>
    <property type="evidence" value="ECO:0007669"/>
    <property type="project" value="UniProtKB-SubCell"/>
</dbReference>
<feature type="domain" description="Major facilitator superfamily (MFS) profile" evidence="8">
    <location>
        <begin position="215"/>
        <end position="396"/>
    </location>
</feature>
<evidence type="ECO:0000256" key="2">
    <source>
        <dbReference type="ARBA" id="ARBA00022448"/>
    </source>
</evidence>
<feature type="transmembrane region" description="Helical" evidence="7">
    <location>
        <begin position="280"/>
        <end position="302"/>
    </location>
</feature>
<accession>A0A2K9MKC9</accession>
<keyword evidence="2" id="KW-0813">Transport</keyword>
<dbReference type="PANTHER" id="PTHR43266">
    <property type="entry name" value="MACROLIDE-EFFLUX PROTEIN"/>
    <property type="match status" value="1"/>
</dbReference>
<feature type="transmembrane region" description="Helical" evidence="7">
    <location>
        <begin position="253"/>
        <end position="273"/>
    </location>
</feature>
<feature type="transmembrane region" description="Helical" evidence="7">
    <location>
        <begin position="214"/>
        <end position="233"/>
    </location>
</feature>
<keyword evidence="10" id="KW-1185">Reference proteome</keyword>
<sequence length="396" mass="41257">MLPRVLGNGELRKLLAAQVPADFADWLDFVAIGALLAFVWQAPSIAYALLAVAMGAPYLLVGPFAGALVDRWSVRAVLIVSNLGRGAATAAFFLADDWPLLLALIALRSCVDSFFTPAKQTAIQALTDRAERASANGLSHAINQASKVVAPGPGATLLIWLAPGSVFMLNAGISALAAVLTMRLAPIRRPATDHDPETMFAGVRAGWDVVRQNPIIRTVVLMMAASYFAMFIYDTFIAPLTRELGFAPQHLGYALAASGAGGVLGSVVFTLLPDLRRPQYWVAAGTAVASVVLLILGGAELLGAELAAVVLVAIFLVLGFVSAMSVVPIRVVLQNEVPDHRMASVTALGEAANMTALLAAPFLGAVLAEAISVGAPFVAGGMITLIVAAVAARAEW</sequence>
<proteinExistence type="predicted"/>
<evidence type="ECO:0000256" key="7">
    <source>
        <dbReference type="SAM" id="Phobius"/>
    </source>
</evidence>
<feature type="transmembrane region" description="Helical" evidence="7">
    <location>
        <begin position="46"/>
        <end position="69"/>
    </location>
</feature>
<dbReference type="SUPFAM" id="SSF103473">
    <property type="entry name" value="MFS general substrate transporter"/>
    <property type="match status" value="1"/>
</dbReference>
<evidence type="ECO:0000313" key="10">
    <source>
        <dbReference type="Proteomes" id="UP000234882"/>
    </source>
</evidence>
<evidence type="ECO:0000256" key="3">
    <source>
        <dbReference type="ARBA" id="ARBA00022475"/>
    </source>
</evidence>
<feature type="transmembrane region" description="Helical" evidence="7">
    <location>
        <begin position="21"/>
        <end position="40"/>
    </location>
</feature>
<dbReference type="CDD" id="cd06173">
    <property type="entry name" value="MFS_MefA_like"/>
    <property type="match status" value="1"/>
</dbReference>
<keyword evidence="3" id="KW-1003">Cell membrane</keyword>
<feature type="transmembrane region" description="Helical" evidence="7">
    <location>
        <begin position="345"/>
        <end position="367"/>
    </location>
</feature>
<evidence type="ECO:0000313" key="9">
    <source>
        <dbReference type="EMBL" id="AUM75055.1"/>
    </source>
</evidence>
<dbReference type="OrthoDB" id="9809918at2"/>
<evidence type="ECO:0000256" key="5">
    <source>
        <dbReference type="ARBA" id="ARBA00022989"/>
    </source>
</evidence>
<dbReference type="Proteomes" id="UP000234882">
    <property type="component" value="Chromosome"/>
</dbReference>
<dbReference type="Gene3D" id="1.20.1250.20">
    <property type="entry name" value="MFS general substrate transporter like domains"/>
    <property type="match status" value="1"/>
</dbReference>
<evidence type="ECO:0000256" key="1">
    <source>
        <dbReference type="ARBA" id="ARBA00004651"/>
    </source>
</evidence>
<organism evidence="9 10">
    <name type="scientific">Paracoccus jeotgali</name>
    <dbReference type="NCBI Taxonomy" id="2065379"/>
    <lineage>
        <taxon>Bacteria</taxon>
        <taxon>Pseudomonadati</taxon>
        <taxon>Pseudomonadota</taxon>
        <taxon>Alphaproteobacteria</taxon>
        <taxon>Rhodobacterales</taxon>
        <taxon>Paracoccaceae</taxon>
        <taxon>Paracoccus</taxon>
    </lineage>
</organism>
<name>A0A2K9MKC9_9RHOB</name>
<reference evidence="10" key="1">
    <citation type="submission" date="2017-12" db="EMBL/GenBank/DDBJ databases">
        <title>Genomic analysis of Paracoccus sp. CBA4604.</title>
        <authorList>
            <person name="Roh S.W."/>
            <person name="Kim J.Y."/>
            <person name="Kim J.S."/>
        </authorList>
    </citation>
    <scope>NUCLEOTIDE SEQUENCE [LARGE SCALE GENOMIC DNA]</scope>
    <source>
        <strain evidence="10">CBA4604</strain>
    </source>
</reference>
<dbReference type="InterPro" id="IPR020846">
    <property type="entry name" value="MFS_dom"/>
</dbReference>
<keyword evidence="6 7" id="KW-0472">Membrane</keyword>
<keyword evidence="4 7" id="KW-0812">Transmembrane</keyword>
<dbReference type="GO" id="GO:0022857">
    <property type="term" value="F:transmembrane transporter activity"/>
    <property type="evidence" value="ECO:0007669"/>
    <property type="project" value="InterPro"/>
</dbReference>
<evidence type="ECO:0000256" key="6">
    <source>
        <dbReference type="ARBA" id="ARBA00023136"/>
    </source>
</evidence>
<feature type="transmembrane region" description="Helical" evidence="7">
    <location>
        <begin position="308"/>
        <end position="333"/>
    </location>
</feature>
<dbReference type="Pfam" id="PF07690">
    <property type="entry name" value="MFS_1"/>
    <property type="match status" value="1"/>
</dbReference>
<protein>
    <recommendedName>
        <fullName evidence="8">Major facilitator superfamily (MFS) profile domain-containing protein</fullName>
    </recommendedName>
</protein>
<dbReference type="KEGG" id="paru:CYR75_12865"/>
<dbReference type="InterPro" id="IPR036259">
    <property type="entry name" value="MFS_trans_sf"/>
</dbReference>
<dbReference type="RefSeq" id="WP_101500400.1">
    <property type="nucleotide sequence ID" value="NZ_CP025583.1"/>
</dbReference>
<dbReference type="AlphaFoldDB" id="A0A2K9MKC9"/>
<feature type="transmembrane region" description="Helical" evidence="7">
    <location>
        <begin position="157"/>
        <end position="180"/>
    </location>
</feature>
<evidence type="ECO:0000256" key="4">
    <source>
        <dbReference type="ARBA" id="ARBA00022692"/>
    </source>
</evidence>
<gene>
    <name evidence="9" type="ORF">CYR75_12865</name>
</gene>
<dbReference type="PROSITE" id="PS50850">
    <property type="entry name" value="MFS"/>
    <property type="match status" value="1"/>
</dbReference>
<evidence type="ECO:0000259" key="8">
    <source>
        <dbReference type="PROSITE" id="PS50850"/>
    </source>
</evidence>
<comment type="subcellular location">
    <subcellularLocation>
        <location evidence="1">Cell membrane</location>
        <topology evidence="1">Multi-pass membrane protein</topology>
    </subcellularLocation>
</comment>
<dbReference type="EMBL" id="CP025583">
    <property type="protein sequence ID" value="AUM75055.1"/>
    <property type="molecule type" value="Genomic_DNA"/>
</dbReference>
<dbReference type="InterPro" id="IPR011701">
    <property type="entry name" value="MFS"/>
</dbReference>
<keyword evidence="5 7" id="KW-1133">Transmembrane helix</keyword>
<dbReference type="PANTHER" id="PTHR43266:SF2">
    <property type="entry name" value="MAJOR FACILITATOR SUPERFAMILY (MFS) PROFILE DOMAIN-CONTAINING PROTEIN"/>
    <property type="match status" value="1"/>
</dbReference>
<feature type="transmembrane region" description="Helical" evidence="7">
    <location>
        <begin position="373"/>
        <end position="392"/>
    </location>
</feature>